<dbReference type="Proteomes" id="UP000471409">
    <property type="component" value="Unassembled WGS sequence"/>
</dbReference>
<gene>
    <name evidence="1" type="ORF">GUK36_03760</name>
</gene>
<evidence type="ECO:0000313" key="1">
    <source>
        <dbReference type="EMBL" id="NEK48540.1"/>
    </source>
</evidence>
<dbReference type="AlphaFoldDB" id="A0A6P0D9V8"/>
<sequence length="162" mass="18240">MRKTPQARSDEGMGGSSVMEAYRLVLIEVDQLETAEREIKAELEMARASRDALRQLLKDRGERSTGTTVSLAKIKDTRKCKRHHRGSLTGEVISHAKSILISEGRPLERSELLRQIVEAGVEVTASNPAKFIGRTLWESDDFIHIPREGYWLKDIDIPASDK</sequence>
<evidence type="ECO:0008006" key="3">
    <source>
        <dbReference type="Google" id="ProtNLM"/>
    </source>
</evidence>
<proteinExistence type="predicted"/>
<accession>A0A6P0D9V8</accession>
<dbReference type="EMBL" id="WXXP01000002">
    <property type="protein sequence ID" value="NEK48540.1"/>
    <property type="molecule type" value="Genomic_DNA"/>
</dbReference>
<comment type="caution">
    <text evidence="1">The sequence shown here is derived from an EMBL/GenBank/DDBJ whole genome shotgun (WGS) entry which is preliminary data.</text>
</comment>
<organism evidence="1 2">
    <name type="scientific">Rhizobium leguminosarum</name>
    <dbReference type="NCBI Taxonomy" id="384"/>
    <lineage>
        <taxon>Bacteria</taxon>
        <taxon>Pseudomonadati</taxon>
        <taxon>Pseudomonadota</taxon>
        <taxon>Alphaproteobacteria</taxon>
        <taxon>Hyphomicrobiales</taxon>
        <taxon>Rhizobiaceae</taxon>
        <taxon>Rhizobium/Agrobacterium group</taxon>
        <taxon>Rhizobium</taxon>
    </lineage>
</organism>
<protein>
    <recommendedName>
        <fullName evidence="3">HTH HARE-type domain-containing protein</fullName>
    </recommendedName>
</protein>
<name>A0A6P0D9V8_RHILE</name>
<reference evidence="1 2" key="1">
    <citation type="submission" date="2020-01" db="EMBL/GenBank/DDBJ databases">
        <title>Rhizobium genotypes associated with high levels of biological nitrogen fixation by grain legumes in a temperate-maritime cropping system.</title>
        <authorList>
            <person name="Maluk M."/>
            <person name="Francesc Ferrando Molina F."/>
            <person name="Lopez Del Egido L."/>
            <person name="Lafos M."/>
            <person name="Langarica-Fuentes A."/>
            <person name="Gebre Yohannes G."/>
            <person name="Young M.W."/>
            <person name="Martin P."/>
            <person name="Gantlett R."/>
            <person name="Kenicer G."/>
            <person name="Hawes C."/>
            <person name="Begg G.S."/>
            <person name="Quilliam R.S."/>
            <person name="Squire G.R."/>
            <person name="Poole P.S."/>
            <person name="Young P.W."/>
            <person name="Iannetta P.M."/>
            <person name="James E.K."/>
        </authorList>
    </citation>
    <scope>NUCLEOTIDE SEQUENCE [LARGE SCALE GENOMIC DNA]</scope>
    <source>
        <strain evidence="1 2">JHI944</strain>
    </source>
</reference>
<dbReference type="RefSeq" id="WP_131591082.1">
    <property type="nucleotide sequence ID" value="NZ_JAAXDU010000013.1"/>
</dbReference>
<evidence type="ECO:0000313" key="2">
    <source>
        <dbReference type="Proteomes" id="UP000471409"/>
    </source>
</evidence>